<dbReference type="InterPro" id="IPR009003">
    <property type="entry name" value="Peptidase_S1_PA"/>
</dbReference>
<dbReference type="Gene3D" id="2.40.10.10">
    <property type="entry name" value="Trypsin-like serine proteases"/>
    <property type="match status" value="1"/>
</dbReference>
<dbReference type="InterPro" id="IPR043504">
    <property type="entry name" value="Peptidase_S1_PA_chymotrypsin"/>
</dbReference>
<sequence>MRKVALALLAMSALIFSSAPVAQAGLNAQVNLDNPRVVPIYGGNYDAASWSGYLYSSRIVFTAAHSNYKFDSNGYRILNEPDVITVGRPNSSAKDFTGRVKVIKTFVADFSSGGLNDFIVYVLEKDLVSMQPSKLLTTEIEQELVAVKAEISMHGYGEYRDRCSSGEKNPCKKDWNNPNQRTSELPRIMRMNLTPFSDSHFKWLIGNQRAVLKETIISNHKPCSGDSGGPITTTYNGAILYLGQGLNGTNVYACGAGDSKTKENDADSFGFFSPIYKHLDLIKQAEAFATQQVTTKKPASSIACIKGNLTKKVSGPNAKCPKGYKKK</sequence>
<dbReference type="SUPFAM" id="SSF50494">
    <property type="entry name" value="Trypsin-like serine proteases"/>
    <property type="match status" value="1"/>
</dbReference>
<dbReference type="AlphaFoldDB" id="A0A6J6DBQ4"/>
<organism evidence="1">
    <name type="scientific">freshwater metagenome</name>
    <dbReference type="NCBI Taxonomy" id="449393"/>
    <lineage>
        <taxon>unclassified sequences</taxon>
        <taxon>metagenomes</taxon>
        <taxon>ecological metagenomes</taxon>
    </lineage>
</organism>
<evidence type="ECO:0000313" key="1">
    <source>
        <dbReference type="EMBL" id="CAB4560734.1"/>
    </source>
</evidence>
<gene>
    <name evidence="1" type="ORF">UFOPK1643_00158</name>
</gene>
<dbReference type="EMBL" id="CAEZTK010000005">
    <property type="protein sequence ID" value="CAB4560734.1"/>
    <property type="molecule type" value="Genomic_DNA"/>
</dbReference>
<protein>
    <submittedName>
        <fullName evidence="1">Unannotated protein</fullName>
    </submittedName>
</protein>
<proteinExistence type="predicted"/>
<reference evidence="1" key="1">
    <citation type="submission" date="2020-05" db="EMBL/GenBank/DDBJ databases">
        <authorList>
            <person name="Chiriac C."/>
            <person name="Salcher M."/>
            <person name="Ghai R."/>
            <person name="Kavagutti S V."/>
        </authorList>
    </citation>
    <scope>NUCLEOTIDE SEQUENCE</scope>
</reference>
<name>A0A6J6DBQ4_9ZZZZ</name>
<accession>A0A6J6DBQ4</accession>